<dbReference type="Gene3D" id="2.40.10.220">
    <property type="entry name" value="predicted glycosyltransferase like domains"/>
    <property type="match status" value="1"/>
</dbReference>
<reference evidence="3 4" key="1">
    <citation type="submission" date="2018-11" db="EMBL/GenBank/DDBJ databases">
        <title>The draft genome sequence of Amphritea opalescens ANRC-JH13T.</title>
        <authorList>
            <person name="Fang Z."/>
            <person name="Zhang Y."/>
            <person name="Han X."/>
        </authorList>
    </citation>
    <scope>NUCLEOTIDE SEQUENCE [LARGE SCALE GENOMIC DNA]</scope>
    <source>
        <strain evidence="3 4">ANRC-JH13</strain>
    </source>
</reference>
<dbReference type="RefSeq" id="WP_126157223.1">
    <property type="nucleotide sequence ID" value="NZ_RQXW01000002.1"/>
</dbReference>
<dbReference type="GO" id="GO:0035438">
    <property type="term" value="F:cyclic-di-GMP binding"/>
    <property type="evidence" value="ECO:0007669"/>
    <property type="project" value="InterPro"/>
</dbReference>
<dbReference type="SUPFAM" id="SSF141371">
    <property type="entry name" value="PilZ domain-like"/>
    <property type="match status" value="1"/>
</dbReference>
<name>A0A430KUQ7_9GAMM</name>
<dbReference type="InterPro" id="IPR009875">
    <property type="entry name" value="PilZ_domain"/>
</dbReference>
<keyword evidence="1" id="KW-0973">c-di-GMP</keyword>
<dbReference type="InterPro" id="IPR027021">
    <property type="entry name" value="C-di-GMP_BP_PA4608"/>
</dbReference>
<keyword evidence="4" id="KW-1185">Reference proteome</keyword>
<accession>A0A430KUQ7</accession>
<dbReference type="EMBL" id="RQXW01000002">
    <property type="protein sequence ID" value="RTE67255.1"/>
    <property type="molecule type" value="Genomic_DNA"/>
</dbReference>
<protein>
    <recommendedName>
        <fullName evidence="1">Cyclic diguanosine monophosphate-binding protein</fullName>
        <shortName evidence="1">c-di-GMP-binding protein</shortName>
    </recommendedName>
    <alternativeName>
        <fullName evidence="1">Pilz domain-containing protein</fullName>
    </alternativeName>
</protein>
<comment type="subunit">
    <text evidence="1">Monomer in both c-di-GMP-bound and free forms.</text>
</comment>
<keyword evidence="1" id="KW-0547">Nucleotide-binding</keyword>
<gene>
    <name evidence="3" type="ORF">EH243_03355</name>
</gene>
<evidence type="ECO:0000313" key="4">
    <source>
        <dbReference type="Proteomes" id="UP000283087"/>
    </source>
</evidence>
<sequence>MTEDRRRFQRITFDAHCEIQTADNHRWPVQLMDISFQGALTSVVDHELLQIGDSAELIIQLSNDIVIQMPVILRHHLGTHLGFEAQNMDIDSLTHLRRLVELNLGIETLLERELEQLIAHG</sequence>
<dbReference type="OrthoDB" id="5298508at2"/>
<comment type="caution">
    <text evidence="3">The sequence shown here is derived from an EMBL/GenBank/DDBJ whole genome shotgun (WGS) entry which is preliminary data.</text>
</comment>
<evidence type="ECO:0000259" key="2">
    <source>
        <dbReference type="Pfam" id="PF07238"/>
    </source>
</evidence>
<dbReference type="PIRSF" id="PIRSF028141">
    <property type="entry name" value="C-di-GMP_BP_PA4608"/>
    <property type="match status" value="1"/>
</dbReference>
<evidence type="ECO:0000256" key="1">
    <source>
        <dbReference type="PIRNR" id="PIRNR028141"/>
    </source>
</evidence>
<evidence type="ECO:0000313" key="3">
    <source>
        <dbReference type="EMBL" id="RTE67255.1"/>
    </source>
</evidence>
<dbReference type="Pfam" id="PF07238">
    <property type="entry name" value="PilZ"/>
    <property type="match status" value="1"/>
</dbReference>
<proteinExistence type="predicted"/>
<dbReference type="AlphaFoldDB" id="A0A430KUQ7"/>
<organism evidence="3 4">
    <name type="scientific">Amphritea opalescens</name>
    <dbReference type="NCBI Taxonomy" id="2490544"/>
    <lineage>
        <taxon>Bacteria</taxon>
        <taxon>Pseudomonadati</taxon>
        <taxon>Pseudomonadota</taxon>
        <taxon>Gammaproteobacteria</taxon>
        <taxon>Oceanospirillales</taxon>
        <taxon>Oceanospirillaceae</taxon>
        <taxon>Amphritea</taxon>
    </lineage>
</organism>
<dbReference type="Proteomes" id="UP000283087">
    <property type="component" value="Unassembled WGS sequence"/>
</dbReference>
<feature type="domain" description="PilZ" evidence="2">
    <location>
        <begin position="4"/>
        <end position="101"/>
    </location>
</feature>
<comment type="function">
    <text evidence="1">Binds the second messenger bis-(3'-5') cyclic dimeric guanosine monophosphate (c-di-GMP). Can bind two c-di-GMP molecules per monomer. May play a role in bacterial second-messenger regulated processes. Binding to c-di-GMP induces a conformational change of the C- and N-termini resulting in the exposure of a highly negative surface on one side of the protein to a possible effector protein.</text>
</comment>